<evidence type="ECO:0000256" key="2">
    <source>
        <dbReference type="ARBA" id="ARBA00004613"/>
    </source>
</evidence>
<evidence type="ECO:0000256" key="7">
    <source>
        <dbReference type="ARBA" id="ARBA00024699"/>
    </source>
</evidence>
<comment type="catalytic activity">
    <reaction evidence="12">
        <text>a pyranoside + acceptor = a pyranosid-3,4-diulose + reduced acceptor.</text>
        <dbReference type="EC" id="1.1.99.29"/>
    </reaction>
</comment>
<dbReference type="Gene3D" id="3.30.410.10">
    <property type="entry name" value="Cholesterol Oxidase, domain 2"/>
    <property type="match status" value="1"/>
</dbReference>
<comment type="cofactor">
    <cofactor evidence="1">
        <name>FAD</name>
        <dbReference type="ChEBI" id="CHEBI:57692"/>
    </cofactor>
</comment>
<feature type="chain" id="PRO_5019204885" description="pyranose dehydrogenase (acceptor)" evidence="15">
    <location>
        <begin position="19"/>
        <end position="769"/>
    </location>
</feature>
<proteinExistence type="inferred from homology"/>
<accession>A0A409VN63</accession>
<dbReference type="InterPro" id="IPR053208">
    <property type="entry name" value="GMC_Oxidoreductase_CD"/>
</dbReference>
<feature type="compositionally biased region" description="Low complexity" evidence="14">
    <location>
        <begin position="214"/>
        <end position="229"/>
    </location>
</feature>
<dbReference type="InParanoid" id="A0A409VN63"/>
<evidence type="ECO:0000256" key="3">
    <source>
        <dbReference type="ARBA" id="ARBA00013177"/>
    </source>
</evidence>
<evidence type="ECO:0000256" key="1">
    <source>
        <dbReference type="ARBA" id="ARBA00001974"/>
    </source>
</evidence>
<dbReference type="InterPro" id="IPR003953">
    <property type="entry name" value="FAD-dep_OxRdtase_2_FAD-bd"/>
</dbReference>
<protein>
    <recommendedName>
        <fullName evidence="3">pyranose dehydrogenase (acceptor)</fullName>
        <ecNumber evidence="3">1.1.99.29</ecNumber>
    </recommendedName>
</protein>
<keyword evidence="6" id="KW-0560">Oxidoreductase</keyword>
<dbReference type="PANTHER" id="PTHR47190">
    <property type="entry name" value="DEHYDROGENASE, PUTATIVE-RELATED"/>
    <property type="match status" value="1"/>
</dbReference>
<dbReference type="Proteomes" id="UP000284706">
    <property type="component" value="Unassembled WGS sequence"/>
</dbReference>
<dbReference type="SUPFAM" id="SSF54373">
    <property type="entry name" value="FAD-linked reductases, C-terminal domain"/>
    <property type="match status" value="1"/>
</dbReference>
<dbReference type="SUPFAM" id="SSF51905">
    <property type="entry name" value="FAD/NAD(P)-binding domain"/>
    <property type="match status" value="1"/>
</dbReference>
<evidence type="ECO:0000259" key="16">
    <source>
        <dbReference type="PROSITE" id="PS00623"/>
    </source>
</evidence>
<dbReference type="PROSITE" id="PS00623">
    <property type="entry name" value="GMC_OXRED_1"/>
    <property type="match status" value="1"/>
</dbReference>
<dbReference type="InterPro" id="IPR036188">
    <property type="entry name" value="FAD/NAD-bd_sf"/>
</dbReference>
<dbReference type="AlphaFoldDB" id="A0A409VN63"/>
<dbReference type="Gene3D" id="3.50.50.60">
    <property type="entry name" value="FAD/NAD(P)-binding domain"/>
    <property type="match status" value="1"/>
</dbReference>
<dbReference type="GO" id="GO:0033718">
    <property type="term" value="F:pyranose dehydrogenase (acceptor) activity"/>
    <property type="evidence" value="ECO:0007669"/>
    <property type="project" value="UniProtKB-EC"/>
</dbReference>
<reference evidence="17 18" key="1">
    <citation type="journal article" date="2018" name="Evol. Lett.">
        <title>Horizontal gene cluster transfer increased hallucinogenic mushroom diversity.</title>
        <authorList>
            <person name="Reynolds H.T."/>
            <person name="Vijayakumar V."/>
            <person name="Gluck-Thaler E."/>
            <person name="Korotkin H.B."/>
            <person name="Matheny P.B."/>
            <person name="Slot J.C."/>
        </authorList>
    </citation>
    <scope>NUCLEOTIDE SEQUENCE [LARGE SCALE GENOMIC DNA]</scope>
    <source>
        <strain evidence="17 18">SRW20</strain>
    </source>
</reference>
<dbReference type="GO" id="GO:0050660">
    <property type="term" value="F:flavin adenine dinucleotide binding"/>
    <property type="evidence" value="ECO:0007669"/>
    <property type="project" value="InterPro"/>
</dbReference>
<keyword evidence="4" id="KW-0964">Secreted</keyword>
<comment type="subcellular location">
    <subcellularLocation>
        <location evidence="2">Secreted</location>
    </subcellularLocation>
</comment>
<evidence type="ECO:0000256" key="13">
    <source>
        <dbReference type="RuleBase" id="RU003968"/>
    </source>
</evidence>
<evidence type="ECO:0000256" key="12">
    <source>
        <dbReference type="ARBA" id="ARBA00034059"/>
    </source>
</evidence>
<dbReference type="STRING" id="231916.A0A409VN63"/>
<keyword evidence="5 13" id="KW-0285">Flavoprotein</keyword>
<keyword evidence="13" id="KW-0274">FAD</keyword>
<dbReference type="GO" id="GO:0005576">
    <property type="term" value="C:extracellular region"/>
    <property type="evidence" value="ECO:0007669"/>
    <property type="project" value="UniProtKB-SubCell"/>
</dbReference>
<dbReference type="CDD" id="cd09630">
    <property type="entry name" value="CDH_like_cytochrome"/>
    <property type="match status" value="1"/>
</dbReference>
<dbReference type="Pfam" id="PF00732">
    <property type="entry name" value="GMC_oxred_N"/>
    <property type="match status" value="1"/>
</dbReference>
<dbReference type="EC" id="1.1.99.29" evidence="3"/>
<dbReference type="Pfam" id="PF16010">
    <property type="entry name" value="CDH-cyt"/>
    <property type="match status" value="1"/>
</dbReference>
<name>A0A409VN63_9AGAR</name>
<dbReference type="PANTHER" id="PTHR47190:SF2">
    <property type="entry name" value="CELLOBIOSE DEHYDROGENASE (AFU_ORTHOLOGUE AFUA_2G17620)"/>
    <property type="match status" value="1"/>
</dbReference>
<comment type="catalytic activity">
    <reaction evidence="8">
        <text>pyranose + acceptor = pyranos-2-ulose + reduced acceptor.</text>
        <dbReference type="EC" id="1.1.99.29"/>
    </reaction>
</comment>
<dbReference type="InterPro" id="IPR015920">
    <property type="entry name" value="Cellobiose_DH-like_cyt"/>
</dbReference>
<comment type="function">
    <text evidence="7">Catalyzes the single-oxidation or sequential double oxidation reaction of carbohydrates primarily at carbon-2 and/or carbon-3 with the concomitant reduction of the flavin. The enzyme exhibits a broad sugar substrate specificity, oxidizing different aldopyranoses to the corresponding C-1, C-2, C-3 or C-1,2, C-2,3 and C-3,4 (di)dehydro sugars with substrate-specific regioselectivity. Accepts only a narrow range of electron acceptors such as substituted benzoquinones and complexed metal ions and reacts extremely slowly with O(2) as acceptor. May play a role in the natural recycling of plant matter by oxidizing all major monosaccharides in lignocellulose and by reducing quinone compounds or reactive radical species generated during lignin depolymerization.</text>
</comment>
<sequence length="769" mass="82117">MLLRTALSILPLIGSALAQAGGQYVDPDNGITFWGYTEPAHGVTYGYIFPPLSANSNEFIGEIVAPIATKWAGVSPGGAMVNNLLLVAWPNGNSIVRSARYATDYVQPTAMTGPVLTDLPSTKVNSTHWKWVYRCQNCVSWTTSSGSTASIPVSGTGVPAWAWSSHGVDDPSDPESTFEEHDDFGFFGLPWSQAHVTQAQYDNWANGGTGGSSPTGTPTTTPTSPTSTPTVAATPYDYIVVGAGPGGLIAADRLSEAGKKVLLIERGGPSLGWTGGNYTAPWLAGTNFTKFDIPGLFESMFTDSNSFWWCKDITTFAGCLLGGGTAVNGALYWFPTTQDFSTAAGWPSSWNNADPYTAKLKARVPGTDDPSTDGKRYLEESFNVMTQLLTPQGYTNITINNNPNFKDHAYGYSAFSFINGRRAGPIATYYKTAVARKNTVYFDYTTVLNVVRNGSQITGVQTDNPLIGPAGFVPLNPKGRVVLAAGTFGTARILFRSGIGPSDMISLVQADPVAGPMLPPQSQWINLPVGYNVSDNPSINLVFTHPTINDYDNWADVWTDPPAADVAQYIKNQSGVLASASPRVNFWRAYSSPDGRTRWLQGTVRPGAASVTTNYPYNASQLMTITAYLSTGITSRGRIGINAGLTATILQNPWFTDPIDKQVLLQGLNDIISTVPLVPGLTMITPDNTTTLTNYVNTYPASNLNSNHWVGSCQIGAVVDENTKVKNTNNLFIIDASIIPSLPTGNPHGMLMSAAEQAVAKVLALSGGP</sequence>
<comment type="caution">
    <text evidence="17">The sequence shown here is derived from an EMBL/GenBank/DDBJ whole genome shotgun (WGS) entry which is preliminary data.</text>
</comment>
<dbReference type="Pfam" id="PF05199">
    <property type="entry name" value="GMC_oxred_C"/>
    <property type="match status" value="1"/>
</dbReference>
<feature type="region of interest" description="Disordered" evidence="14">
    <location>
        <begin position="202"/>
        <end position="229"/>
    </location>
</feature>
<gene>
    <name evidence="17" type="ORF">CVT26_007421</name>
</gene>
<keyword evidence="18" id="KW-1185">Reference proteome</keyword>
<evidence type="ECO:0000256" key="8">
    <source>
        <dbReference type="ARBA" id="ARBA00033986"/>
    </source>
</evidence>
<evidence type="ECO:0000256" key="4">
    <source>
        <dbReference type="ARBA" id="ARBA00022525"/>
    </source>
</evidence>
<evidence type="ECO:0000256" key="5">
    <source>
        <dbReference type="ARBA" id="ARBA00022630"/>
    </source>
</evidence>
<feature type="signal peptide" evidence="15">
    <location>
        <begin position="1"/>
        <end position="18"/>
    </location>
</feature>
<comment type="similarity">
    <text evidence="13">Belongs to the GMC oxidoreductase family.</text>
</comment>
<evidence type="ECO:0000313" key="17">
    <source>
        <dbReference type="EMBL" id="PPQ67694.1"/>
    </source>
</evidence>
<feature type="domain" description="Glucose-methanol-choline oxidoreductase N-terminal" evidence="16">
    <location>
        <begin position="318"/>
        <end position="341"/>
    </location>
</feature>
<evidence type="ECO:0000256" key="15">
    <source>
        <dbReference type="SAM" id="SignalP"/>
    </source>
</evidence>
<organism evidence="17 18">
    <name type="scientific">Gymnopilus dilepis</name>
    <dbReference type="NCBI Taxonomy" id="231916"/>
    <lineage>
        <taxon>Eukaryota</taxon>
        <taxon>Fungi</taxon>
        <taxon>Dikarya</taxon>
        <taxon>Basidiomycota</taxon>
        <taxon>Agaricomycotina</taxon>
        <taxon>Agaricomycetes</taxon>
        <taxon>Agaricomycetidae</taxon>
        <taxon>Agaricales</taxon>
        <taxon>Agaricineae</taxon>
        <taxon>Hymenogastraceae</taxon>
        <taxon>Gymnopilus</taxon>
    </lineage>
</organism>
<dbReference type="SUPFAM" id="SSF49344">
    <property type="entry name" value="CBD9-like"/>
    <property type="match status" value="1"/>
</dbReference>
<evidence type="ECO:0000256" key="6">
    <source>
        <dbReference type="ARBA" id="ARBA00023002"/>
    </source>
</evidence>
<dbReference type="InterPro" id="IPR007867">
    <property type="entry name" value="GMC_OxRtase_C"/>
</dbReference>
<evidence type="ECO:0000256" key="10">
    <source>
        <dbReference type="ARBA" id="ARBA00034029"/>
    </source>
</evidence>
<evidence type="ECO:0000256" key="14">
    <source>
        <dbReference type="SAM" id="MobiDB-lite"/>
    </source>
</evidence>
<dbReference type="Pfam" id="PF00890">
    <property type="entry name" value="FAD_binding_2"/>
    <property type="match status" value="1"/>
</dbReference>
<dbReference type="InterPro" id="IPR000172">
    <property type="entry name" value="GMC_OxRdtase_N"/>
</dbReference>
<keyword evidence="15" id="KW-0732">Signal</keyword>
<evidence type="ECO:0000256" key="11">
    <source>
        <dbReference type="ARBA" id="ARBA00034050"/>
    </source>
</evidence>
<comment type="catalytic activity">
    <reaction evidence="9">
        <text>pyranose + acceptor = pyranos-2,3-diulose + reduced acceptor.</text>
        <dbReference type="EC" id="1.1.99.29"/>
    </reaction>
</comment>
<evidence type="ECO:0000313" key="18">
    <source>
        <dbReference type="Proteomes" id="UP000284706"/>
    </source>
</evidence>
<comment type="catalytic activity">
    <reaction evidence="10">
        <text>pyranose + acceptor = pyranos-3-ulose + reduced acceptor.</text>
        <dbReference type="EC" id="1.1.99.29"/>
    </reaction>
</comment>
<dbReference type="EMBL" id="NHYE01005609">
    <property type="protein sequence ID" value="PPQ67694.1"/>
    <property type="molecule type" value="Genomic_DNA"/>
</dbReference>
<comment type="catalytic activity">
    <reaction evidence="11">
        <text>a pyranoside + acceptor = a pyranosid-3-ulose + reduced acceptor.</text>
        <dbReference type="EC" id="1.1.99.29"/>
    </reaction>
</comment>
<evidence type="ECO:0000256" key="9">
    <source>
        <dbReference type="ARBA" id="ARBA00034010"/>
    </source>
</evidence>
<dbReference type="OrthoDB" id="413885at2759"/>
<dbReference type="Gene3D" id="2.60.40.1210">
    <property type="entry name" value="Cellobiose dehydrogenase, cytochrome domain"/>
    <property type="match status" value="1"/>
</dbReference>